<evidence type="ECO:0000256" key="1">
    <source>
        <dbReference type="ARBA" id="ARBA00007733"/>
    </source>
</evidence>
<dbReference type="PANTHER" id="PTHR43381:SF4">
    <property type="entry name" value="EUKARYOTIC TRANSLATION INITIATION FACTOR 5B"/>
    <property type="match status" value="1"/>
</dbReference>
<dbReference type="InterPro" id="IPR000178">
    <property type="entry name" value="TF_IF2_bacterial-like"/>
</dbReference>
<keyword evidence="9" id="KW-0175">Coiled coil</keyword>
<organism evidence="11 12">
    <name type="scientific">Candidatus Nomurabacteria bacterium RIFCSPLOWO2_01_FULL_41_12</name>
    <dbReference type="NCBI Taxonomy" id="1801774"/>
    <lineage>
        <taxon>Bacteria</taxon>
        <taxon>Candidatus Nomuraibacteriota</taxon>
    </lineage>
</organism>
<gene>
    <name evidence="11" type="ORF">A3A05_03020</name>
</gene>
<dbReference type="GO" id="GO:0003924">
    <property type="term" value="F:GTPase activity"/>
    <property type="evidence" value="ECO:0007669"/>
    <property type="project" value="InterPro"/>
</dbReference>
<evidence type="ECO:0000256" key="9">
    <source>
        <dbReference type="SAM" id="Coils"/>
    </source>
</evidence>
<comment type="function">
    <text evidence="8">One of the essential components for the initiation of protein synthesis. Protects formylmethionyl-tRNA from spontaneous hydrolysis and promotes its binding to the 30S ribosomal subunits. Also involved in the hydrolysis of GTP during the formation of the 70S ribosomal complex.</text>
</comment>
<dbReference type="FunFam" id="3.40.50.10050:FF:000001">
    <property type="entry name" value="Translation initiation factor IF-2"/>
    <property type="match status" value="1"/>
</dbReference>
<proteinExistence type="inferred from homology"/>
<name>A0A1F6WXL5_9BACT</name>
<dbReference type="NCBIfam" id="TIGR00487">
    <property type="entry name" value="IF-2"/>
    <property type="match status" value="1"/>
</dbReference>
<dbReference type="PRINTS" id="PR00315">
    <property type="entry name" value="ELONGATNFCT"/>
</dbReference>
<evidence type="ECO:0000313" key="12">
    <source>
        <dbReference type="Proteomes" id="UP000176187"/>
    </source>
</evidence>
<dbReference type="EMBL" id="MFUY01000005">
    <property type="protein sequence ID" value="OGI86495.1"/>
    <property type="molecule type" value="Genomic_DNA"/>
</dbReference>
<feature type="domain" description="Tr-type G" evidence="10">
    <location>
        <begin position="21"/>
        <end position="194"/>
    </location>
</feature>
<dbReference type="Proteomes" id="UP000176187">
    <property type="component" value="Unassembled WGS sequence"/>
</dbReference>
<dbReference type="GO" id="GO:0005525">
    <property type="term" value="F:GTP binding"/>
    <property type="evidence" value="ECO:0007669"/>
    <property type="project" value="UniProtKB-KW"/>
</dbReference>
<dbReference type="AlphaFoldDB" id="A0A1F6WXL5"/>
<keyword evidence="5 8" id="KW-0648">Protein biosynthesis</keyword>
<dbReference type="Pfam" id="PF22042">
    <property type="entry name" value="EF-G_D2"/>
    <property type="match status" value="1"/>
</dbReference>
<evidence type="ECO:0000256" key="4">
    <source>
        <dbReference type="ARBA" id="ARBA00022741"/>
    </source>
</evidence>
<dbReference type="STRING" id="1801774.A3A05_03020"/>
<accession>A0A1F6WXL5</accession>
<comment type="caution">
    <text evidence="11">The sequence shown here is derived from an EMBL/GenBank/DDBJ whole genome shotgun (WGS) entry which is preliminary data.</text>
</comment>
<comment type="similarity">
    <text evidence="1 8">Belongs to the TRAFAC class translation factor GTPase superfamily. Classic translation factor GTPase family. IF-2 subfamily.</text>
</comment>
<dbReference type="SUPFAM" id="SSF52156">
    <property type="entry name" value="Initiation factor IF2/eIF5b, domain 3"/>
    <property type="match status" value="1"/>
</dbReference>
<reference evidence="11 12" key="1">
    <citation type="journal article" date="2016" name="Nat. Commun.">
        <title>Thousands of microbial genomes shed light on interconnected biogeochemical processes in an aquifer system.</title>
        <authorList>
            <person name="Anantharaman K."/>
            <person name="Brown C.T."/>
            <person name="Hug L.A."/>
            <person name="Sharon I."/>
            <person name="Castelle C.J."/>
            <person name="Probst A.J."/>
            <person name="Thomas B.C."/>
            <person name="Singh A."/>
            <person name="Wilkins M.J."/>
            <person name="Karaoz U."/>
            <person name="Brodie E.L."/>
            <person name="Williams K.H."/>
            <person name="Hubbard S.S."/>
            <person name="Banfield J.F."/>
        </authorList>
    </citation>
    <scope>NUCLEOTIDE SEQUENCE [LARGE SCALE GENOMIC DNA]</scope>
</reference>
<dbReference type="InterPro" id="IPR005225">
    <property type="entry name" value="Small_GTP-bd"/>
</dbReference>
<dbReference type="InterPro" id="IPR009000">
    <property type="entry name" value="Transl_B-barrel_sf"/>
</dbReference>
<dbReference type="PANTHER" id="PTHR43381">
    <property type="entry name" value="TRANSLATION INITIATION FACTOR IF-2-RELATED"/>
    <property type="match status" value="1"/>
</dbReference>
<dbReference type="InterPro" id="IPR053905">
    <property type="entry name" value="EF-G-like_DII"/>
</dbReference>
<dbReference type="Pfam" id="PF00009">
    <property type="entry name" value="GTP_EFTU"/>
    <property type="match status" value="1"/>
</dbReference>
<dbReference type="GO" id="GO:0003743">
    <property type="term" value="F:translation initiation factor activity"/>
    <property type="evidence" value="ECO:0007669"/>
    <property type="project" value="UniProtKB-UniRule"/>
</dbReference>
<dbReference type="Gene3D" id="3.40.50.300">
    <property type="entry name" value="P-loop containing nucleotide triphosphate hydrolases"/>
    <property type="match status" value="1"/>
</dbReference>
<feature type="coiled-coil region" evidence="9">
    <location>
        <begin position="284"/>
        <end position="347"/>
    </location>
</feature>
<dbReference type="FunFam" id="3.40.50.300:FF:000019">
    <property type="entry name" value="Translation initiation factor IF-2"/>
    <property type="match status" value="1"/>
</dbReference>
<dbReference type="PROSITE" id="PS51722">
    <property type="entry name" value="G_TR_2"/>
    <property type="match status" value="1"/>
</dbReference>
<keyword evidence="6" id="KW-0342">GTP-binding</keyword>
<sequence>MDKKNENIEEIARPSAIDLRARPPVVVIMGHIDHGKSTLLDYIRKTNVTESEVGGITQNISAYEVVHRDESGQDRKITFLDTPGHEAFSKMRERGAAVADIAILVVAADDGVKPQTIEAWKTIVESKTPCIVAINKIDKTDANIEKTKTELAEREIYLEGYGGKIPFALISAKIGTGIDELLSLILILAEVENFKANEKDNASGFVIEAHLDSKRGIEATLIIKNGTMKKGMTVVVEDGITSVRMIENFLGKNIENASFSAPIRLVGFSKMPKIGGEFRVFDKKKEAEEYVREWQNKNSEKKINILAEESGRKIIPIILKADTSGSIEAIEKEINKINTENAEFKIITKGAGPISESDIKGAGADAIIIGFNVKADKNATELAVNRSINIFFFDIIYKMTQWLEEQMEKLRPRIETIETTGRAKIIRAFSRTKERQIVGGKVIEGKIILNGTVKIMRREFEIGRGKIVNLEKSKIKTSLVEEGNEFGMMVESKIEIAPGDVIELFSVEQK</sequence>
<evidence type="ECO:0000256" key="7">
    <source>
        <dbReference type="NCBIfam" id="TIGR00487"/>
    </source>
</evidence>
<dbReference type="InterPro" id="IPR000795">
    <property type="entry name" value="T_Tr_GTP-bd_dom"/>
</dbReference>
<dbReference type="Gene3D" id="3.40.50.10050">
    <property type="entry name" value="Translation initiation factor IF- 2, domain 3"/>
    <property type="match status" value="1"/>
</dbReference>
<dbReference type="InterPro" id="IPR027417">
    <property type="entry name" value="P-loop_NTPase"/>
</dbReference>
<dbReference type="SUPFAM" id="SSF52540">
    <property type="entry name" value="P-loop containing nucleoside triphosphate hydrolases"/>
    <property type="match status" value="1"/>
</dbReference>
<dbReference type="InterPro" id="IPR015760">
    <property type="entry name" value="TIF_IF2"/>
</dbReference>
<evidence type="ECO:0000256" key="5">
    <source>
        <dbReference type="ARBA" id="ARBA00022917"/>
    </source>
</evidence>
<evidence type="ECO:0000313" key="11">
    <source>
        <dbReference type="EMBL" id="OGI86495.1"/>
    </source>
</evidence>
<keyword evidence="4" id="KW-0547">Nucleotide-binding</keyword>
<dbReference type="Pfam" id="PF11987">
    <property type="entry name" value="IF-2"/>
    <property type="match status" value="1"/>
</dbReference>
<evidence type="ECO:0000256" key="6">
    <source>
        <dbReference type="ARBA" id="ARBA00023134"/>
    </source>
</evidence>
<keyword evidence="3 8" id="KW-0396">Initiation factor</keyword>
<dbReference type="InterPro" id="IPR023115">
    <property type="entry name" value="TIF_IF2_dom3"/>
</dbReference>
<evidence type="ECO:0000256" key="8">
    <source>
        <dbReference type="RuleBase" id="RU000644"/>
    </source>
</evidence>
<dbReference type="SUPFAM" id="SSF50447">
    <property type="entry name" value="Translation proteins"/>
    <property type="match status" value="2"/>
</dbReference>
<evidence type="ECO:0000256" key="3">
    <source>
        <dbReference type="ARBA" id="ARBA00022540"/>
    </source>
</evidence>
<dbReference type="NCBIfam" id="TIGR00231">
    <property type="entry name" value="small_GTP"/>
    <property type="match status" value="1"/>
</dbReference>
<evidence type="ECO:0000259" key="10">
    <source>
        <dbReference type="PROSITE" id="PS51722"/>
    </source>
</evidence>
<dbReference type="InterPro" id="IPR036925">
    <property type="entry name" value="TIF_IF2_dom3_sf"/>
</dbReference>
<dbReference type="Gene3D" id="2.40.30.10">
    <property type="entry name" value="Translation factors"/>
    <property type="match status" value="2"/>
</dbReference>
<dbReference type="CDD" id="cd01887">
    <property type="entry name" value="IF2_eIF5B"/>
    <property type="match status" value="1"/>
</dbReference>
<evidence type="ECO:0000256" key="2">
    <source>
        <dbReference type="ARBA" id="ARBA00020675"/>
    </source>
</evidence>
<protein>
    <recommendedName>
        <fullName evidence="2 7">Translation initiation factor IF-2</fullName>
    </recommendedName>
</protein>
<dbReference type="GO" id="GO:0005737">
    <property type="term" value="C:cytoplasm"/>
    <property type="evidence" value="ECO:0007669"/>
    <property type="project" value="UniProtKB-UniRule"/>
</dbReference>